<evidence type="ECO:0000256" key="4">
    <source>
        <dbReference type="ARBA" id="ARBA00022553"/>
    </source>
</evidence>
<keyword evidence="9" id="KW-0067">ATP-binding</keyword>
<dbReference type="CDD" id="cd00075">
    <property type="entry name" value="HATPase"/>
    <property type="match status" value="1"/>
</dbReference>
<comment type="subcellular location">
    <subcellularLocation>
        <location evidence="2">Membrane</location>
        <topology evidence="2">Multi-pass membrane protein</topology>
    </subcellularLocation>
</comment>
<dbReference type="InterPro" id="IPR036890">
    <property type="entry name" value="HATPase_C_sf"/>
</dbReference>
<dbReference type="SMART" id="SM00387">
    <property type="entry name" value="HATPase_c"/>
    <property type="match status" value="1"/>
</dbReference>
<evidence type="ECO:0000256" key="11">
    <source>
        <dbReference type="ARBA" id="ARBA00023012"/>
    </source>
</evidence>
<dbReference type="SUPFAM" id="SSF47384">
    <property type="entry name" value="Homodimeric domain of signal transducing histidine kinase"/>
    <property type="match status" value="1"/>
</dbReference>
<dbReference type="CDD" id="cd00082">
    <property type="entry name" value="HisKA"/>
    <property type="match status" value="1"/>
</dbReference>
<dbReference type="PROSITE" id="PS50109">
    <property type="entry name" value="HIS_KIN"/>
    <property type="match status" value="1"/>
</dbReference>
<keyword evidence="4" id="KW-0597">Phosphoprotein</keyword>
<dbReference type="EC" id="2.7.13.3" evidence="3"/>
<evidence type="ECO:0000256" key="13">
    <source>
        <dbReference type="SAM" id="Phobius"/>
    </source>
</evidence>
<dbReference type="InterPro" id="IPR003661">
    <property type="entry name" value="HisK_dim/P_dom"/>
</dbReference>
<evidence type="ECO:0000256" key="7">
    <source>
        <dbReference type="ARBA" id="ARBA00022741"/>
    </source>
</evidence>
<dbReference type="FunCoup" id="A0A6M4HCE4">
    <property type="interactions" value="208"/>
</dbReference>
<evidence type="ECO:0000256" key="12">
    <source>
        <dbReference type="ARBA" id="ARBA00023136"/>
    </source>
</evidence>
<dbReference type="InterPro" id="IPR036097">
    <property type="entry name" value="HisK_dim/P_sf"/>
</dbReference>
<evidence type="ECO:0000256" key="9">
    <source>
        <dbReference type="ARBA" id="ARBA00022840"/>
    </source>
</evidence>
<proteinExistence type="predicted"/>
<dbReference type="SUPFAM" id="SSF55874">
    <property type="entry name" value="ATPase domain of HSP90 chaperone/DNA topoisomerase II/histidine kinase"/>
    <property type="match status" value="1"/>
</dbReference>
<keyword evidence="10 13" id="KW-1133">Transmembrane helix</keyword>
<feature type="domain" description="Histidine kinase" evidence="14">
    <location>
        <begin position="236"/>
        <end position="449"/>
    </location>
</feature>
<dbReference type="GO" id="GO:0000155">
    <property type="term" value="F:phosphorelay sensor kinase activity"/>
    <property type="evidence" value="ECO:0007669"/>
    <property type="project" value="InterPro"/>
</dbReference>
<dbReference type="InterPro" id="IPR004358">
    <property type="entry name" value="Sig_transdc_His_kin-like_C"/>
</dbReference>
<dbReference type="Pfam" id="PF08521">
    <property type="entry name" value="2CSK_N"/>
    <property type="match status" value="1"/>
</dbReference>
<organism evidence="16 17">
    <name type="scientific">Usitatibacter palustris</name>
    <dbReference type="NCBI Taxonomy" id="2732487"/>
    <lineage>
        <taxon>Bacteria</taxon>
        <taxon>Pseudomonadati</taxon>
        <taxon>Pseudomonadota</taxon>
        <taxon>Betaproteobacteria</taxon>
        <taxon>Nitrosomonadales</taxon>
        <taxon>Usitatibacteraceae</taxon>
        <taxon>Usitatibacter</taxon>
    </lineage>
</organism>
<feature type="transmembrane region" description="Helical" evidence="13">
    <location>
        <begin position="156"/>
        <end position="175"/>
    </location>
</feature>
<dbReference type="Pfam" id="PF00512">
    <property type="entry name" value="HisKA"/>
    <property type="match status" value="1"/>
</dbReference>
<evidence type="ECO:0000256" key="1">
    <source>
        <dbReference type="ARBA" id="ARBA00000085"/>
    </source>
</evidence>
<accession>A0A6M4HCE4</accession>
<dbReference type="Proteomes" id="UP000503096">
    <property type="component" value="Chromosome"/>
</dbReference>
<dbReference type="PANTHER" id="PTHR45436">
    <property type="entry name" value="SENSOR HISTIDINE KINASE YKOH"/>
    <property type="match status" value="1"/>
</dbReference>
<dbReference type="Pfam" id="PF02518">
    <property type="entry name" value="HATPase_c"/>
    <property type="match status" value="1"/>
</dbReference>
<dbReference type="InterPro" id="IPR005467">
    <property type="entry name" value="His_kinase_dom"/>
</dbReference>
<sequence length="449" mass="47916">MPRPDRSAPSLRGRLLGLLVGGALGAWVLIAIATYFDARFHTARMLDAQLVEYSEVLGAIASHEALEVAGATTRHDPAYVQNCTYQVFSLEGNLLLRSHDAPNASLAPAEGFSDVNAAGVDWRAFRRTDRHNGVVIIVAHGVADRDELVRGLAMRLMVPLAVGLPLLAIALWLAVARALRPLEQLAREVRSREPGHLAAIAAPDVPSEVEPLVTATNQLFARLERAFENERRFTGDAAHELRTPLAALRTQAEVALTTTNDERRCRALGQVVDGVERATRVVEQMLTLARMDAGDALPAFAKVDIAEICREVILEVGGDSRDRGVGVLLDAQSRPLVPGDPVMLLALLRNLLDNALRFAPDGGQVRVSVTVGGDRARVTVEDSGPGVAPDVGARIFDRFYRGPDGRGPGSGLGLSIASRVVELHGGSIAASRSPALGGLRIEISLPAPP</sequence>
<evidence type="ECO:0000313" key="16">
    <source>
        <dbReference type="EMBL" id="QJR16253.1"/>
    </source>
</evidence>
<keyword evidence="8" id="KW-0418">Kinase</keyword>
<keyword evidence="11" id="KW-0902">Two-component regulatory system</keyword>
<evidence type="ECO:0000259" key="14">
    <source>
        <dbReference type="PROSITE" id="PS50109"/>
    </source>
</evidence>
<dbReference type="PROSITE" id="PS50885">
    <property type="entry name" value="HAMP"/>
    <property type="match status" value="1"/>
</dbReference>
<keyword evidence="17" id="KW-1185">Reference proteome</keyword>
<evidence type="ECO:0000256" key="5">
    <source>
        <dbReference type="ARBA" id="ARBA00022679"/>
    </source>
</evidence>
<evidence type="ECO:0000256" key="10">
    <source>
        <dbReference type="ARBA" id="ARBA00022989"/>
    </source>
</evidence>
<dbReference type="InterPro" id="IPR003660">
    <property type="entry name" value="HAMP_dom"/>
</dbReference>
<comment type="catalytic activity">
    <reaction evidence="1">
        <text>ATP + protein L-histidine = ADP + protein N-phospho-L-histidine.</text>
        <dbReference type="EC" id="2.7.13.3"/>
    </reaction>
</comment>
<dbReference type="SMART" id="SM00388">
    <property type="entry name" value="HisKA"/>
    <property type="match status" value="1"/>
</dbReference>
<keyword evidence="6 13" id="KW-0812">Transmembrane</keyword>
<keyword evidence="7" id="KW-0547">Nucleotide-binding</keyword>
<dbReference type="GO" id="GO:0005886">
    <property type="term" value="C:plasma membrane"/>
    <property type="evidence" value="ECO:0007669"/>
    <property type="project" value="TreeGrafter"/>
</dbReference>
<evidence type="ECO:0000256" key="2">
    <source>
        <dbReference type="ARBA" id="ARBA00004141"/>
    </source>
</evidence>
<evidence type="ECO:0000256" key="8">
    <source>
        <dbReference type="ARBA" id="ARBA00022777"/>
    </source>
</evidence>
<gene>
    <name evidence="16" type="primary">qseC</name>
    <name evidence="16" type="ORF">DSM104440_03082</name>
</gene>
<feature type="domain" description="HAMP" evidence="15">
    <location>
        <begin position="176"/>
        <end position="228"/>
    </location>
</feature>
<dbReference type="RefSeq" id="WP_171164214.1">
    <property type="nucleotide sequence ID" value="NZ_CP053073.1"/>
</dbReference>
<dbReference type="PRINTS" id="PR00344">
    <property type="entry name" value="BCTRLSENSOR"/>
</dbReference>
<dbReference type="KEGG" id="upl:DSM104440_03082"/>
<evidence type="ECO:0000256" key="6">
    <source>
        <dbReference type="ARBA" id="ARBA00022692"/>
    </source>
</evidence>
<keyword evidence="5 16" id="KW-0808">Transferase</keyword>
<dbReference type="InterPro" id="IPR003594">
    <property type="entry name" value="HATPase_dom"/>
</dbReference>
<name>A0A6M4HCE4_9PROT</name>
<dbReference type="InParanoid" id="A0A6M4HCE4"/>
<evidence type="ECO:0000313" key="17">
    <source>
        <dbReference type="Proteomes" id="UP000503096"/>
    </source>
</evidence>
<dbReference type="InterPro" id="IPR013727">
    <property type="entry name" value="2CSK_N"/>
</dbReference>
<dbReference type="Gene3D" id="1.10.287.130">
    <property type="match status" value="1"/>
</dbReference>
<reference evidence="16 17" key="1">
    <citation type="submission" date="2020-04" db="EMBL/GenBank/DDBJ databases">
        <title>Usitatibacter rugosus gen. nov., sp. nov. and Usitatibacter palustris sp. nov., novel members of Usitatibacteraceae fam. nov. within the order Nitrosomonadales isolated from soil.</title>
        <authorList>
            <person name="Huber K.J."/>
            <person name="Neumann-Schaal M."/>
            <person name="Geppert A."/>
            <person name="Luckner M."/>
            <person name="Wanner G."/>
            <person name="Overmann J."/>
        </authorList>
    </citation>
    <scope>NUCLEOTIDE SEQUENCE [LARGE SCALE GENOMIC DNA]</scope>
    <source>
        <strain evidence="16 17">Swamp67</strain>
    </source>
</reference>
<dbReference type="GO" id="GO:0005524">
    <property type="term" value="F:ATP binding"/>
    <property type="evidence" value="ECO:0007669"/>
    <property type="project" value="UniProtKB-KW"/>
</dbReference>
<dbReference type="PANTHER" id="PTHR45436:SF14">
    <property type="entry name" value="SENSOR PROTEIN QSEC"/>
    <property type="match status" value="1"/>
</dbReference>
<dbReference type="AlphaFoldDB" id="A0A6M4HCE4"/>
<dbReference type="Gene3D" id="3.30.565.10">
    <property type="entry name" value="Histidine kinase-like ATPase, C-terminal domain"/>
    <property type="match status" value="1"/>
</dbReference>
<dbReference type="FunFam" id="1.10.287.130:FF:000035">
    <property type="entry name" value="Two-component sensor histidine kinase"/>
    <property type="match status" value="1"/>
</dbReference>
<dbReference type="InterPro" id="IPR050428">
    <property type="entry name" value="TCS_sensor_his_kinase"/>
</dbReference>
<keyword evidence="12 13" id="KW-0472">Membrane</keyword>
<protein>
    <recommendedName>
        <fullName evidence="3">histidine kinase</fullName>
        <ecNumber evidence="3">2.7.13.3</ecNumber>
    </recommendedName>
</protein>
<feature type="transmembrane region" description="Helical" evidence="13">
    <location>
        <begin position="15"/>
        <end position="36"/>
    </location>
</feature>
<dbReference type="EMBL" id="CP053073">
    <property type="protein sequence ID" value="QJR16253.1"/>
    <property type="molecule type" value="Genomic_DNA"/>
</dbReference>
<evidence type="ECO:0000259" key="15">
    <source>
        <dbReference type="PROSITE" id="PS50885"/>
    </source>
</evidence>
<evidence type="ECO:0000256" key="3">
    <source>
        <dbReference type="ARBA" id="ARBA00012438"/>
    </source>
</evidence>